<keyword evidence="5" id="KW-0732">Signal</keyword>
<feature type="chain" id="PRO_5046623868" evidence="5">
    <location>
        <begin position="31"/>
        <end position="779"/>
    </location>
</feature>
<feature type="domain" description="TonB-dependent receptor-like beta-barrel" evidence="6">
    <location>
        <begin position="277"/>
        <end position="723"/>
    </location>
</feature>
<dbReference type="Pfam" id="PF00593">
    <property type="entry name" value="TonB_dep_Rec_b-barrel"/>
    <property type="match status" value="1"/>
</dbReference>
<keyword evidence="3" id="KW-0998">Cell outer membrane</keyword>
<proteinExistence type="predicted"/>
<evidence type="ECO:0000256" key="1">
    <source>
        <dbReference type="ARBA" id="ARBA00004442"/>
    </source>
</evidence>
<reference evidence="7" key="1">
    <citation type="journal article" date="2022" name="ISME J.">
        <title>Identification of active gaseous-alkane degraders at natural gas seeps.</title>
        <authorList>
            <person name="Farhan Ul Haque M."/>
            <person name="Hernandez M."/>
            <person name="Crombie A.T."/>
            <person name="Murrell J.C."/>
        </authorList>
    </citation>
    <scope>NUCLEOTIDE SEQUENCE</scope>
    <source>
        <strain evidence="7">PC2</strain>
    </source>
</reference>
<keyword evidence="2" id="KW-0472">Membrane</keyword>
<name>A0ABS9ZAF2_9HYPH</name>
<comment type="caution">
    <text evidence="7">The sequence shown here is derived from an EMBL/GenBank/DDBJ whole genome shotgun (WGS) entry which is preliminary data.</text>
</comment>
<evidence type="ECO:0000259" key="6">
    <source>
        <dbReference type="Pfam" id="PF00593"/>
    </source>
</evidence>
<accession>A0ABS9ZAF2</accession>
<dbReference type="RefSeq" id="WP_243068556.1">
    <property type="nucleotide sequence ID" value="NZ_JAIVFK010000005.1"/>
</dbReference>
<evidence type="ECO:0000313" key="7">
    <source>
        <dbReference type="EMBL" id="MCI4684670.1"/>
    </source>
</evidence>
<organism evidence="7 8">
    <name type="scientific">Candidatus Rhodoblastus alkanivorans</name>
    <dbReference type="NCBI Taxonomy" id="2954117"/>
    <lineage>
        <taxon>Bacteria</taxon>
        <taxon>Pseudomonadati</taxon>
        <taxon>Pseudomonadota</taxon>
        <taxon>Alphaproteobacteria</taxon>
        <taxon>Hyphomicrobiales</taxon>
        <taxon>Rhodoblastaceae</taxon>
        <taxon>Rhodoblastus</taxon>
    </lineage>
</organism>
<dbReference type="Gene3D" id="2.40.170.20">
    <property type="entry name" value="TonB-dependent receptor, beta-barrel domain"/>
    <property type="match status" value="1"/>
</dbReference>
<dbReference type="SUPFAM" id="SSF56935">
    <property type="entry name" value="Porins"/>
    <property type="match status" value="1"/>
</dbReference>
<feature type="region of interest" description="Disordered" evidence="4">
    <location>
        <begin position="45"/>
        <end position="68"/>
    </location>
</feature>
<keyword evidence="8" id="KW-1185">Reference proteome</keyword>
<sequence>MTRTPPDDYRAGLLSSISLIAFLASGAAFAQTAVPDVNVNAPQQAAPASQTGSAAAAPATTPVGARRDQGATVYDVDQPGVDLATGGGGTNSLRSVANLPGVDAPAIDPFSLANIPGGTKGIRIRGALSQHGDSLSTVDGIPLSGIDPGVGNTWLINNENLSGVTLYQGPVPSNVNSYFTASGIVNSNILWPKDKMGAELSQSFGSYGFLRSFGRIDSGYILNNTTKFFISGSWTDANKWRGYGQSPNNMDNFAAGVESRPTENLDVKAFVGHTGFDANTYAGLTYAQARDLSQYRTYDFSPFLQNPAASLVKWYGYNTQSFNVWTTFAEINYHINGDTTLTLKPYYLSENGYYLDGMATGMVRKWIIDHDYYGGVAELKTRYADTNFTVGYWGGVGNIPGPPSAWQMFAPNTAGGLTFKTWGILADQTTPNIYQAAYGMADRRFGALHAQAGFRYLWTTIPGLNEMNTAAVGLVDYNTALALSSGPIYSRSVNSFTVGTALPFLSLAYDVTKDFQLRASAGVNSDAPAYDLWPVYQGNAAKFLAKGLTANALWSQIRPQTTDAVDLGFGWKFATPFGAASFEPTFFYARNYNQNVSYDPGIGVQYSQNVGESRTLGGQGLVRLTPRDDLSLFAAVSYQSMVFVSNLPYLPGASTATIASTMVNGKQIPDVPLWVTTLGGEWRWNSHLSVTPILNLVSQVYGDVAHTQPIPGYGTVDLKVTWRQKLPVGEVEASLIATNLFNQAYIGLISAGYYQASSASGIYYPGAPRAVIAKLDWKY</sequence>
<dbReference type="Proteomes" id="UP001139104">
    <property type="component" value="Unassembled WGS sequence"/>
</dbReference>
<protein>
    <submittedName>
        <fullName evidence="7">TonB-dependent receptor</fullName>
    </submittedName>
</protein>
<evidence type="ECO:0000256" key="4">
    <source>
        <dbReference type="SAM" id="MobiDB-lite"/>
    </source>
</evidence>
<dbReference type="EMBL" id="JAIVFP010000001">
    <property type="protein sequence ID" value="MCI4684670.1"/>
    <property type="molecule type" value="Genomic_DNA"/>
</dbReference>
<comment type="subcellular location">
    <subcellularLocation>
        <location evidence="1">Cell outer membrane</location>
    </subcellularLocation>
</comment>
<dbReference type="InterPro" id="IPR036942">
    <property type="entry name" value="Beta-barrel_TonB_sf"/>
</dbReference>
<evidence type="ECO:0000256" key="2">
    <source>
        <dbReference type="ARBA" id="ARBA00023136"/>
    </source>
</evidence>
<feature type="compositionally biased region" description="Low complexity" evidence="4">
    <location>
        <begin position="45"/>
        <end position="64"/>
    </location>
</feature>
<gene>
    <name evidence="7" type="ORF">K2U94_18175</name>
</gene>
<evidence type="ECO:0000256" key="5">
    <source>
        <dbReference type="SAM" id="SignalP"/>
    </source>
</evidence>
<feature type="signal peptide" evidence="5">
    <location>
        <begin position="1"/>
        <end position="30"/>
    </location>
</feature>
<evidence type="ECO:0000313" key="8">
    <source>
        <dbReference type="Proteomes" id="UP001139104"/>
    </source>
</evidence>
<keyword evidence="7" id="KW-0675">Receptor</keyword>
<dbReference type="InterPro" id="IPR000531">
    <property type="entry name" value="Beta-barrel_TonB"/>
</dbReference>
<evidence type="ECO:0000256" key="3">
    <source>
        <dbReference type="ARBA" id="ARBA00023237"/>
    </source>
</evidence>